<evidence type="ECO:0000256" key="1">
    <source>
        <dbReference type="SAM" id="MobiDB-lite"/>
    </source>
</evidence>
<proteinExistence type="predicted"/>
<name>A0AA86QI62_9EUKA</name>
<comment type="caution">
    <text evidence="3">The sequence shown here is derived from an EMBL/GenBank/DDBJ whole genome shotgun (WGS) entry which is preliminary data.</text>
</comment>
<dbReference type="EMBL" id="CATOUU010000017">
    <property type="protein sequence ID" value="CAI9913049.1"/>
    <property type="molecule type" value="Genomic_DNA"/>
</dbReference>
<evidence type="ECO:0000313" key="3">
    <source>
        <dbReference type="EMBL" id="CAI9956751.1"/>
    </source>
</evidence>
<gene>
    <name evidence="4" type="ORF">HINF_LOCUS43238</name>
    <name evidence="3" type="ORF">HINF_LOCUS44396</name>
    <name evidence="2" type="ORF">HINF_LOCUS694</name>
    <name evidence="5" type="ORF">HINF_LOCUS72557</name>
</gene>
<evidence type="ECO:0000313" key="2">
    <source>
        <dbReference type="EMBL" id="CAI9913049.1"/>
    </source>
</evidence>
<dbReference type="Proteomes" id="UP001642409">
    <property type="component" value="Unassembled WGS sequence"/>
</dbReference>
<dbReference type="AlphaFoldDB" id="A0AA86QI62"/>
<organism evidence="3">
    <name type="scientific">Hexamita inflata</name>
    <dbReference type="NCBI Taxonomy" id="28002"/>
    <lineage>
        <taxon>Eukaryota</taxon>
        <taxon>Metamonada</taxon>
        <taxon>Diplomonadida</taxon>
        <taxon>Hexamitidae</taxon>
        <taxon>Hexamitinae</taxon>
        <taxon>Hexamita</taxon>
    </lineage>
</organism>
<keyword evidence="6" id="KW-1185">Reference proteome</keyword>
<dbReference type="EMBL" id="CAXDID020000577">
    <property type="protein sequence ID" value="CAL6104070.1"/>
    <property type="molecule type" value="Genomic_DNA"/>
</dbReference>
<protein>
    <submittedName>
        <fullName evidence="4">Hypothetical_protein</fullName>
    </submittedName>
</protein>
<sequence length="149" mass="17042">MIIIDIIIFRNPTFTRACHTGGDSNGIKNAQQNNCYKNPRLTTKRTNCILKKSDPIKSQTRQLIYDTIPRFKHTVQTLTKQGTTQTQQHAISNECVIYSISVYFDRQTDNFQQLHLNITYSLFTLSALPRPPEPVQQQPPPPEPTRSGL</sequence>
<evidence type="ECO:0000313" key="5">
    <source>
        <dbReference type="EMBL" id="CAL6104070.1"/>
    </source>
</evidence>
<evidence type="ECO:0000313" key="4">
    <source>
        <dbReference type="EMBL" id="CAL6049384.1"/>
    </source>
</evidence>
<dbReference type="EMBL" id="CATOUU010000879">
    <property type="protein sequence ID" value="CAI9956751.1"/>
    <property type="molecule type" value="Genomic_DNA"/>
</dbReference>
<dbReference type="EMBL" id="CAXDID020000179">
    <property type="protein sequence ID" value="CAL6049384.1"/>
    <property type="molecule type" value="Genomic_DNA"/>
</dbReference>
<reference evidence="4 6" key="2">
    <citation type="submission" date="2024-07" db="EMBL/GenBank/DDBJ databases">
        <authorList>
            <person name="Akdeniz Z."/>
        </authorList>
    </citation>
    <scope>NUCLEOTIDE SEQUENCE [LARGE SCALE GENOMIC DNA]</scope>
</reference>
<accession>A0AA86QI62</accession>
<evidence type="ECO:0000313" key="6">
    <source>
        <dbReference type="Proteomes" id="UP001642409"/>
    </source>
</evidence>
<feature type="region of interest" description="Disordered" evidence="1">
    <location>
        <begin position="129"/>
        <end position="149"/>
    </location>
</feature>
<reference evidence="3" key="1">
    <citation type="submission" date="2023-06" db="EMBL/GenBank/DDBJ databases">
        <authorList>
            <person name="Kurt Z."/>
        </authorList>
    </citation>
    <scope>NUCLEOTIDE SEQUENCE</scope>
</reference>